<accession>A0A6C0JPE2</accession>
<protein>
    <recommendedName>
        <fullName evidence="2">CHCH domain-containing protein</fullName>
    </recommendedName>
</protein>
<dbReference type="InterPro" id="IPR009069">
    <property type="entry name" value="Cys_alpha_HP_mot_SF"/>
</dbReference>
<sequence length="47" mass="5933">MYIMFCKEYETLFLKCMKQNIPNHNKCKNEFDLWYICYKKNVLNILY</sequence>
<dbReference type="SUPFAM" id="SSF47072">
    <property type="entry name" value="Cysteine alpha-hairpin motif"/>
    <property type="match status" value="1"/>
</dbReference>
<evidence type="ECO:0008006" key="2">
    <source>
        <dbReference type="Google" id="ProtNLM"/>
    </source>
</evidence>
<proteinExistence type="predicted"/>
<organism evidence="1">
    <name type="scientific">viral metagenome</name>
    <dbReference type="NCBI Taxonomy" id="1070528"/>
    <lineage>
        <taxon>unclassified sequences</taxon>
        <taxon>metagenomes</taxon>
        <taxon>organismal metagenomes</taxon>
    </lineage>
</organism>
<dbReference type="AlphaFoldDB" id="A0A6C0JPE2"/>
<evidence type="ECO:0000313" key="1">
    <source>
        <dbReference type="EMBL" id="QHU05748.1"/>
    </source>
</evidence>
<dbReference type="EMBL" id="MN740418">
    <property type="protein sequence ID" value="QHU05748.1"/>
    <property type="molecule type" value="Genomic_DNA"/>
</dbReference>
<reference evidence="1" key="1">
    <citation type="journal article" date="2020" name="Nature">
        <title>Giant virus diversity and host interactions through global metagenomics.</title>
        <authorList>
            <person name="Schulz F."/>
            <person name="Roux S."/>
            <person name="Paez-Espino D."/>
            <person name="Jungbluth S."/>
            <person name="Walsh D.A."/>
            <person name="Denef V.J."/>
            <person name="McMahon K.D."/>
            <person name="Konstantinidis K.T."/>
            <person name="Eloe-Fadrosh E.A."/>
            <person name="Kyrpides N.C."/>
            <person name="Woyke T."/>
        </authorList>
    </citation>
    <scope>NUCLEOTIDE SEQUENCE</scope>
    <source>
        <strain evidence="1">GVMAG-M-3300027736-24</strain>
    </source>
</reference>
<name>A0A6C0JPE2_9ZZZZ</name>